<dbReference type="EMBL" id="GBXM01058905">
    <property type="protein sequence ID" value="JAH49672.1"/>
    <property type="molecule type" value="Transcribed_RNA"/>
</dbReference>
<proteinExistence type="predicted"/>
<name>A0A0E9T8B7_ANGAN</name>
<evidence type="ECO:0000313" key="1">
    <source>
        <dbReference type="EMBL" id="JAH49672.1"/>
    </source>
</evidence>
<sequence length="37" mass="4222">MVMLLGLGTHMCRTIILNLKTLKILTEIGIECFYILI</sequence>
<dbReference type="AlphaFoldDB" id="A0A0E9T8B7"/>
<reference evidence="1" key="1">
    <citation type="submission" date="2014-11" db="EMBL/GenBank/DDBJ databases">
        <authorList>
            <person name="Amaro Gonzalez C."/>
        </authorList>
    </citation>
    <scope>NUCLEOTIDE SEQUENCE</scope>
</reference>
<reference evidence="1" key="2">
    <citation type="journal article" date="2015" name="Fish Shellfish Immunol.">
        <title>Early steps in the European eel (Anguilla anguilla)-Vibrio vulnificus interaction in the gills: Role of the RtxA13 toxin.</title>
        <authorList>
            <person name="Callol A."/>
            <person name="Pajuelo D."/>
            <person name="Ebbesson L."/>
            <person name="Teles M."/>
            <person name="MacKenzie S."/>
            <person name="Amaro C."/>
        </authorList>
    </citation>
    <scope>NUCLEOTIDE SEQUENCE</scope>
</reference>
<organism evidence="1">
    <name type="scientific">Anguilla anguilla</name>
    <name type="common">European freshwater eel</name>
    <name type="synonym">Muraena anguilla</name>
    <dbReference type="NCBI Taxonomy" id="7936"/>
    <lineage>
        <taxon>Eukaryota</taxon>
        <taxon>Metazoa</taxon>
        <taxon>Chordata</taxon>
        <taxon>Craniata</taxon>
        <taxon>Vertebrata</taxon>
        <taxon>Euteleostomi</taxon>
        <taxon>Actinopterygii</taxon>
        <taxon>Neopterygii</taxon>
        <taxon>Teleostei</taxon>
        <taxon>Anguilliformes</taxon>
        <taxon>Anguillidae</taxon>
        <taxon>Anguilla</taxon>
    </lineage>
</organism>
<protein>
    <submittedName>
        <fullName evidence="1">Uncharacterized protein</fullName>
    </submittedName>
</protein>
<accession>A0A0E9T8B7</accession>